<evidence type="ECO:0000256" key="3">
    <source>
        <dbReference type="ARBA" id="ARBA00022801"/>
    </source>
</evidence>
<dbReference type="EC" id="3.2.1.23" evidence="2"/>
<comment type="catalytic activity">
    <reaction evidence="1">
        <text>Hydrolysis of terminal non-reducing beta-D-galactose residues in beta-D-galactosides.</text>
        <dbReference type="EC" id="3.2.1.23"/>
    </reaction>
</comment>
<accession>A0A7W7WKL8</accession>
<dbReference type="GO" id="GO:0004565">
    <property type="term" value="F:beta-galactosidase activity"/>
    <property type="evidence" value="ECO:0007669"/>
    <property type="project" value="UniProtKB-EC"/>
</dbReference>
<evidence type="ECO:0000256" key="2">
    <source>
        <dbReference type="ARBA" id="ARBA00012756"/>
    </source>
</evidence>
<evidence type="ECO:0000313" key="7">
    <source>
        <dbReference type="EMBL" id="MBB4950967.1"/>
    </source>
</evidence>
<dbReference type="SMART" id="SM01038">
    <property type="entry name" value="Bgal_small_N"/>
    <property type="match status" value="1"/>
</dbReference>
<dbReference type="InterPro" id="IPR050347">
    <property type="entry name" value="Bact_Beta-galactosidase"/>
</dbReference>
<proteinExistence type="predicted"/>
<dbReference type="AlphaFoldDB" id="A0A7W7WKL8"/>
<dbReference type="InterPro" id="IPR014718">
    <property type="entry name" value="GH-type_carb-bd"/>
</dbReference>
<dbReference type="GO" id="GO:0030246">
    <property type="term" value="F:carbohydrate binding"/>
    <property type="evidence" value="ECO:0007669"/>
    <property type="project" value="InterPro"/>
</dbReference>
<dbReference type="EMBL" id="JACHJR010000001">
    <property type="protein sequence ID" value="MBB4950967.1"/>
    <property type="molecule type" value="Genomic_DNA"/>
</dbReference>
<feature type="domain" description="Beta galactosidase small chain/" evidence="6">
    <location>
        <begin position="1"/>
        <end position="106"/>
    </location>
</feature>
<dbReference type="GO" id="GO:0009341">
    <property type="term" value="C:beta-galactosidase complex"/>
    <property type="evidence" value="ECO:0007669"/>
    <property type="project" value="InterPro"/>
</dbReference>
<evidence type="ECO:0000256" key="1">
    <source>
        <dbReference type="ARBA" id="ARBA00001412"/>
    </source>
</evidence>
<evidence type="ECO:0000256" key="4">
    <source>
        <dbReference type="ARBA" id="ARBA00023295"/>
    </source>
</evidence>
<dbReference type="SUPFAM" id="SSF74650">
    <property type="entry name" value="Galactose mutarotase-like"/>
    <property type="match status" value="1"/>
</dbReference>
<protein>
    <recommendedName>
        <fullName evidence="2">beta-galactosidase</fullName>
        <ecNumber evidence="2">3.2.1.23</ecNumber>
    </recommendedName>
</protein>
<dbReference type="PANTHER" id="PTHR46323:SF2">
    <property type="entry name" value="BETA-GALACTOSIDASE"/>
    <property type="match status" value="1"/>
</dbReference>
<keyword evidence="3" id="KW-0378">Hydrolase</keyword>
<dbReference type="InterPro" id="IPR004199">
    <property type="entry name" value="B-gal_small/dom_5"/>
</dbReference>
<organism evidence="7 8">
    <name type="scientific">Kitasatospora gansuensis</name>
    <dbReference type="NCBI Taxonomy" id="258050"/>
    <lineage>
        <taxon>Bacteria</taxon>
        <taxon>Bacillati</taxon>
        <taxon>Actinomycetota</taxon>
        <taxon>Actinomycetes</taxon>
        <taxon>Kitasatosporales</taxon>
        <taxon>Streptomycetaceae</taxon>
        <taxon>Kitasatospora</taxon>
    </lineage>
</organism>
<reference evidence="7 8" key="1">
    <citation type="submission" date="2020-08" db="EMBL/GenBank/DDBJ databases">
        <title>Sequencing the genomes of 1000 actinobacteria strains.</title>
        <authorList>
            <person name="Klenk H.-P."/>
        </authorList>
    </citation>
    <scope>NUCLEOTIDE SEQUENCE [LARGE SCALE GENOMIC DNA]</scope>
    <source>
        <strain evidence="7 8">DSM 44786</strain>
    </source>
</reference>
<feature type="region of interest" description="Disordered" evidence="5">
    <location>
        <begin position="1"/>
        <end position="33"/>
    </location>
</feature>
<dbReference type="Pfam" id="PF02929">
    <property type="entry name" value="Bgal_small_N"/>
    <property type="match status" value="1"/>
</dbReference>
<keyword evidence="4" id="KW-0326">Glycosidase</keyword>
<name>A0A7W7WKL8_9ACTN</name>
<comment type="caution">
    <text evidence="7">The sequence shown here is derived from an EMBL/GenBank/DDBJ whole genome shotgun (WGS) entry which is preliminary data.</text>
</comment>
<dbReference type="Proteomes" id="UP000573327">
    <property type="component" value="Unassembled WGS sequence"/>
</dbReference>
<evidence type="ECO:0000259" key="6">
    <source>
        <dbReference type="SMART" id="SM01038"/>
    </source>
</evidence>
<gene>
    <name evidence="7" type="ORF">F4556_006502</name>
</gene>
<evidence type="ECO:0000256" key="5">
    <source>
        <dbReference type="SAM" id="MobiDB-lite"/>
    </source>
</evidence>
<dbReference type="Gene3D" id="2.70.98.10">
    <property type="match status" value="1"/>
</dbReference>
<sequence length="111" mass="12426">MDELQTPYVRPQENSNRADTRWATFTDPAGNGMRIAGEEPFHFSARRWTDQQLDAARHHTELVPGPVIHLHTDHRVQGLGTAAVGPGVLPRYRLELGPADLAFILTPLHRS</sequence>
<dbReference type="InterPro" id="IPR011013">
    <property type="entry name" value="Gal_mutarotase_sf_dom"/>
</dbReference>
<keyword evidence="8" id="KW-1185">Reference proteome</keyword>
<evidence type="ECO:0000313" key="8">
    <source>
        <dbReference type="Proteomes" id="UP000573327"/>
    </source>
</evidence>
<dbReference type="PANTHER" id="PTHR46323">
    <property type="entry name" value="BETA-GALACTOSIDASE"/>
    <property type="match status" value="1"/>
</dbReference>
<dbReference type="GO" id="GO:0005990">
    <property type="term" value="P:lactose catabolic process"/>
    <property type="evidence" value="ECO:0007669"/>
    <property type="project" value="TreeGrafter"/>
</dbReference>